<dbReference type="KEGG" id="spai:FPZ24_02410"/>
<feature type="chain" id="PRO_5022661505" evidence="1">
    <location>
        <begin position="20"/>
        <end position="405"/>
    </location>
</feature>
<dbReference type="OrthoDB" id="581239at2"/>
<feature type="signal peptide" evidence="1">
    <location>
        <begin position="1"/>
        <end position="19"/>
    </location>
</feature>
<evidence type="ECO:0000259" key="2">
    <source>
        <dbReference type="Pfam" id="PF09362"/>
    </source>
</evidence>
<evidence type="ECO:0000313" key="4">
    <source>
        <dbReference type="Proteomes" id="UP000315673"/>
    </source>
</evidence>
<organism evidence="3 4">
    <name type="scientific">Sphingomonas panacisoli</name>
    <dbReference type="NCBI Taxonomy" id="1813879"/>
    <lineage>
        <taxon>Bacteria</taxon>
        <taxon>Pseudomonadati</taxon>
        <taxon>Pseudomonadota</taxon>
        <taxon>Alphaproteobacteria</taxon>
        <taxon>Sphingomonadales</taxon>
        <taxon>Sphingomonadaceae</taxon>
        <taxon>Sphingomonas</taxon>
    </lineage>
</organism>
<feature type="domain" description="DUF1996" evidence="2">
    <location>
        <begin position="119"/>
        <end position="354"/>
    </location>
</feature>
<keyword evidence="1" id="KW-0732">Signal</keyword>
<dbReference type="Proteomes" id="UP000315673">
    <property type="component" value="Chromosome"/>
</dbReference>
<dbReference type="RefSeq" id="WP_146569552.1">
    <property type="nucleotide sequence ID" value="NZ_CP042306.1"/>
</dbReference>
<evidence type="ECO:0000313" key="3">
    <source>
        <dbReference type="EMBL" id="QDZ06468.1"/>
    </source>
</evidence>
<sequence>MKKAITCMVAMVVAGAALAGANKAVGLGNKKNIPIISIPIPIFSPTPTPTPTPTPAPAPALAGIAAPSLQGVAKVVSGLSLQNFLQPSWGTGDIPGSMAPDDVGAFRFNCAPSHNAYNDPIVYPGQPGKSHLHTFFGNTLADANSTYSSLRTTGDSTCNNILNRSAYWVPAMMSGAGKVVMPDGLAVYYKRYPVTDVRCTTFATACLPLPRGLRYIFGYNMMDPASTPTDTTKRWWNCDGAGATTGHFATMGDALRGCPTGDRIGVVLVAPDCWNGTQLDSPDHRSHMAYRVQDGQGHAVCPKTHPYIIPEFQLGVWYSTDATSANWYLSSDRMPGMPDSVAGSTAHADWFGAWDDGIVDLWTTNCINKMLSCSGGDLGNGQQLKLLAGYTPTVRTTLADIPAKP</sequence>
<dbReference type="EMBL" id="CP042306">
    <property type="protein sequence ID" value="QDZ06468.1"/>
    <property type="molecule type" value="Genomic_DNA"/>
</dbReference>
<dbReference type="PANTHER" id="PTHR43662:SF3">
    <property type="entry name" value="DOMAIN PROTEIN, PUTATIVE (AFU_ORTHOLOGUE AFUA_6G11970)-RELATED"/>
    <property type="match status" value="1"/>
</dbReference>
<dbReference type="AlphaFoldDB" id="A0A5B8LE59"/>
<accession>A0A5B8LE59</accession>
<gene>
    <name evidence="3" type="ORF">FPZ24_02410</name>
</gene>
<dbReference type="InterPro" id="IPR018535">
    <property type="entry name" value="DUF1996"/>
</dbReference>
<keyword evidence="4" id="KW-1185">Reference proteome</keyword>
<proteinExistence type="predicted"/>
<dbReference type="Pfam" id="PF09362">
    <property type="entry name" value="DUF1996"/>
    <property type="match status" value="1"/>
</dbReference>
<reference evidence="3 4" key="1">
    <citation type="submission" date="2019-07" db="EMBL/GenBank/DDBJ databases">
        <title>Full genome sequence of Sphingomonas sp. 4R-6-7(HKS19).</title>
        <authorList>
            <person name="Im W.-T."/>
        </authorList>
    </citation>
    <scope>NUCLEOTIDE SEQUENCE [LARGE SCALE GENOMIC DNA]</scope>
    <source>
        <strain evidence="3 4">HKS19</strain>
    </source>
</reference>
<evidence type="ECO:0000256" key="1">
    <source>
        <dbReference type="SAM" id="SignalP"/>
    </source>
</evidence>
<dbReference type="PANTHER" id="PTHR43662">
    <property type="match status" value="1"/>
</dbReference>
<name>A0A5B8LE59_9SPHN</name>
<protein>
    <submittedName>
        <fullName evidence="3">DUF1996 domain-containing protein</fullName>
    </submittedName>
</protein>